<dbReference type="AlphaFoldDB" id="A0A4R5B069"/>
<proteinExistence type="predicted"/>
<dbReference type="Pfam" id="PF17933">
    <property type="entry name" value="TetR_C_25"/>
    <property type="match status" value="1"/>
</dbReference>
<gene>
    <name evidence="6" type="ORF">E1293_23780</name>
</gene>
<protein>
    <submittedName>
        <fullName evidence="6">TetR/AcrR family transcriptional regulator</fullName>
    </submittedName>
</protein>
<evidence type="ECO:0000256" key="3">
    <source>
        <dbReference type="ARBA" id="ARBA00023163"/>
    </source>
</evidence>
<name>A0A4R5B069_9ACTN</name>
<evidence type="ECO:0000256" key="2">
    <source>
        <dbReference type="ARBA" id="ARBA00023125"/>
    </source>
</evidence>
<dbReference type="InterPro" id="IPR041484">
    <property type="entry name" value="TetR_C_25"/>
</dbReference>
<sequence length="211" mass="22770">MTARARIRDAALLQFADHGMKGATFRGIAEAAGVSVGLVQHHFGSKEALRDACDAYALDTVRALSSKGAGGDIGDPGFLASAERLSLPVRRYLARALVDGSAAAARMFDDLVVTTEEYIADPPQGVNRPETRDAQAYAAVMVAMTTGVEVLHEHLSRVLRTDTYSAAGSQRLRRAFLEIFDDRLLSREMVARAHAAMDEYEASLAKGEDDE</sequence>
<dbReference type="Proteomes" id="UP000295578">
    <property type="component" value="Unassembled WGS sequence"/>
</dbReference>
<dbReference type="InterPro" id="IPR009057">
    <property type="entry name" value="Homeodomain-like_sf"/>
</dbReference>
<dbReference type="OrthoDB" id="3403733at2"/>
<keyword evidence="3" id="KW-0804">Transcription</keyword>
<evidence type="ECO:0000256" key="4">
    <source>
        <dbReference type="PROSITE-ProRule" id="PRU00335"/>
    </source>
</evidence>
<dbReference type="PANTHER" id="PTHR30055:SF234">
    <property type="entry name" value="HTH-TYPE TRANSCRIPTIONAL REGULATOR BETI"/>
    <property type="match status" value="1"/>
</dbReference>
<keyword evidence="2 4" id="KW-0238">DNA-binding</keyword>
<dbReference type="PANTHER" id="PTHR30055">
    <property type="entry name" value="HTH-TYPE TRANSCRIPTIONAL REGULATOR RUTR"/>
    <property type="match status" value="1"/>
</dbReference>
<evidence type="ECO:0000313" key="6">
    <source>
        <dbReference type="EMBL" id="TDD79308.1"/>
    </source>
</evidence>
<reference evidence="6 7" key="1">
    <citation type="submission" date="2019-03" db="EMBL/GenBank/DDBJ databases">
        <title>Draft genome sequences of novel Actinobacteria.</title>
        <authorList>
            <person name="Sahin N."/>
            <person name="Ay H."/>
            <person name="Saygin H."/>
        </authorList>
    </citation>
    <scope>NUCLEOTIDE SEQUENCE [LARGE SCALE GENOMIC DNA]</scope>
    <source>
        <strain evidence="6 7">DSM 45941</strain>
    </source>
</reference>
<feature type="domain" description="HTH tetR-type" evidence="5">
    <location>
        <begin position="1"/>
        <end position="61"/>
    </location>
</feature>
<feature type="DNA-binding region" description="H-T-H motif" evidence="4">
    <location>
        <begin position="24"/>
        <end position="43"/>
    </location>
</feature>
<keyword evidence="7" id="KW-1185">Reference proteome</keyword>
<accession>A0A4R5B069</accession>
<keyword evidence="1" id="KW-0805">Transcription regulation</keyword>
<comment type="caution">
    <text evidence="6">The sequence shown here is derived from an EMBL/GenBank/DDBJ whole genome shotgun (WGS) entry which is preliminary data.</text>
</comment>
<dbReference type="Gene3D" id="1.10.357.10">
    <property type="entry name" value="Tetracycline Repressor, domain 2"/>
    <property type="match status" value="1"/>
</dbReference>
<dbReference type="GO" id="GO:0003700">
    <property type="term" value="F:DNA-binding transcription factor activity"/>
    <property type="evidence" value="ECO:0007669"/>
    <property type="project" value="TreeGrafter"/>
</dbReference>
<dbReference type="GO" id="GO:0000976">
    <property type="term" value="F:transcription cis-regulatory region binding"/>
    <property type="evidence" value="ECO:0007669"/>
    <property type="project" value="TreeGrafter"/>
</dbReference>
<organism evidence="6 7">
    <name type="scientific">Actinomadura darangshiensis</name>
    <dbReference type="NCBI Taxonomy" id="705336"/>
    <lineage>
        <taxon>Bacteria</taxon>
        <taxon>Bacillati</taxon>
        <taxon>Actinomycetota</taxon>
        <taxon>Actinomycetes</taxon>
        <taxon>Streptosporangiales</taxon>
        <taxon>Thermomonosporaceae</taxon>
        <taxon>Actinomadura</taxon>
    </lineage>
</organism>
<evidence type="ECO:0000256" key="1">
    <source>
        <dbReference type="ARBA" id="ARBA00023015"/>
    </source>
</evidence>
<dbReference type="PROSITE" id="PS50977">
    <property type="entry name" value="HTH_TETR_2"/>
    <property type="match status" value="1"/>
</dbReference>
<dbReference type="EMBL" id="SMKY01000115">
    <property type="protein sequence ID" value="TDD79308.1"/>
    <property type="molecule type" value="Genomic_DNA"/>
</dbReference>
<dbReference type="PRINTS" id="PR00455">
    <property type="entry name" value="HTHTETR"/>
</dbReference>
<dbReference type="SUPFAM" id="SSF46689">
    <property type="entry name" value="Homeodomain-like"/>
    <property type="match status" value="1"/>
</dbReference>
<evidence type="ECO:0000313" key="7">
    <source>
        <dbReference type="Proteomes" id="UP000295578"/>
    </source>
</evidence>
<evidence type="ECO:0000259" key="5">
    <source>
        <dbReference type="PROSITE" id="PS50977"/>
    </source>
</evidence>
<dbReference type="InterPro" id="IPR001647">
    <property type="entry name" value="HTH_TetR"/>
</dbReference>
<dbReference type="Pfam" id="PF00440">
    <property type="entry name" value="TetR_N"/>
    <property type="match status" value="1"/>
</dbReference>
<dbReference type="InterPro" id="IPR050109">
    <property type="entry name" value="HTH-type_TetR-like_transc_reg"/>
</dbReference>